<proteinExistence type="inferred from homology"/>
<organism evidence="15 16">
    <name type="scientific">Helicobacter brantae</name>
    <dbReference type="NCBI Taxonomy" id="375927"/>
    <lineage>
        <taxon>Bacteria</taxon>
        <taxon>Pseudomonadati</taxon>
        <taxon>Campylobacterota</taxon>
        <taxon>Epsilonproteobacteria</taxon>
        <taxon>Campylobacterales</taxon>
        <taxon>Helicobacteraceae</taxon>
        <taxon>Helicobacter</taxon>
    </lineage>
</organism>
<dbReference type="Pfam" id="PF00137">
    <property type="entry name" value="ATP-synt_C"/>
    <property type="match status" value="1"/>
</dbReference>
<keyword evidence="10 12" id="KW-0446">Lipid-binding</keyword>
<keyword evidence="6 12" id="KW-0812">Transmembrane</keyword>
<keyword evidence="12" id="KW-0066">ATP synthesis</keyword>
<keyword evidence="5 12" id="KW-0138">CF(0)</keyword>
<evidence type="ECO:0000256" key="5">
    <source>
        <dbReference type="ARBA" id="ARBA00022547"/>
    </source>
</evidence>
<reference evidence="15 16" key="1">
    <citation type="submission" date="2018-04" db="EMBL/GenBank/DDBJ databases">
        <title>Novel Campyloabacter and Helicobacter Species and Strains.</title>
        <authorList>
            <person name="Mannion A.J."/>
            <person name="Shen Z."/>
            <person name="Fox J.G."/>
        </authorList>
    </citation>
    <scope>NUCLEOTIDE SEQUENCE [LARGE SCALE GENOMIC DNA]</scope>
    <source>
        <strain evidence="15 16">MIT 04-9366</strain>
    </source>
</reference>
<dbReference type="RefSeq" id="WP_115570032.1">
    <property type="nucleotide sequence ID" value="NZ_NXLV01000016.1"/>
</dbReference>
<comment type="caution">
    <text evidence="15">The sequence shown here is derived from an EMBL/GenBank/DDBJ whole genome shotgun (WGS) entry which is preliminary data.</text>
</comment>
<keyword evidence="13" id="KW-0732">Signal</keyword>
<protein>
    <recommendedName>
        <fullName evidence="12">ATP synthase subunit c</fullName>
    </recommendedName>
    <alternativeName>
        <fullName evidence="12">ATP synthase F(0) sector subunit c</fullName>
    </alternativeName>
    <alternativeName>
        <fullName evidence="12">F-type ATPase subunit c</fullName>
        <shortName evidence="12">F-ATPase subunit c</shortName>
    </alternativeName>
    <alternativeName>
        <fullName evidence="12">Lipid-binding protein</fullName>
    </alternativeName>
</protein>
<dbReference type="InterPro" id="IPR002379">
    <property type="entry name" value="ATPase_proteolipid_c-like_dom"/>
</dbReference>
<dbReference type="InterPro" id="IPR020537">
    <property type="entry name" value="ATP_synth_F0_csu_DDCD_BS"/>
</dbReference>
<dbReference type="CDD" id="cd18121">
    <property type="entry name" value="ATP-synt_Fo_c"/>
    <property type="match status" value="1"/>
</dbReference>
<evidence type="ECO:0000256" key="10">
    <source>
        <dbReference type="ARBA" id="ARBA00023121"/>
    </source>
</evidence>
<accession>A0A3D8IWR1</accession>
<dbReference type="OrthoDB" id="5339943at2"/>
<comment type="function">
    <text evidence="12">F(1)F(0) ATP synthase produces ATP from ADP in the presence of a proton or sodium gradient. F-type ATPases consist of two structural domains, F(1) containing the extramembraneous catalytic core and F(0) containing the membrane proton channel, linked together by a central stalk and a peripheral stalk. During catalysis, ATP synthesis in the catalytic domain of F(1) is coupled via a rotary mechanism of the central stalk subunits to proton translocation.</text>
</comment>
<comment type="similarity">
    <text evidence="2 12">Belongs to the ATPase C chain family.</text>
</comment>
<evidence type="ECO:0000256" key="8">
    <source>
        <dbReference type="ARBA" id="ARBA00022989"/>
    </source>
</evidence>
<keyword evidence="4 12" id="KW-1003">Cell membrane</keyword>
<comment type="function">
    <text evidence="12">Key component of the F(0) channel; it plays a direct role in translocation across the membrane. A homomeric c-ring of between 10-14 subunits forms the central stalk rotor element with the F(1) delta and epsilon subunits.</text>
</comment>
<evidence type="ECO:0000256" key="2">
    <source>
        <dbReference type="ARBA" id="ARBA00006704"/>
    </source>
</evidence>
<dbReference type="GO" id="GO:0033177">
    <property type="term" value="C:proton-transporting two-sector ATPase complex, proton-transporting domain"/>
    <property type="evidence" value="ECO:0007669"/>
    <property type="project" value="InterPro"/>
</dbReference>
<dbReference type="GO" id="GO:0045259">
    <property type="term" value="C:proton-transporting ATP synthase complex"/>
    <property type="evidence" value="ECO:0007669"/>
    <property type="project" value="UniProtKB-KW"/>
</dbReference>
<evidence type="ECO:0000256" key="6">
    <source>
        <dbReference type="ARBA" id="ARBA00022692"/>
    </source>
</evidence>
<dbReference type="AlphaFoldDB" id="A0A3D8IWR1"/>
<keyword evidence="3 12" id="KW-0813">Transport</keyword>
<feature type="site" description="Reversibly protonated during proton transport" evidence="12">
    <location>
        <position position="79"/>
    </location>
</feature>
<evidence type="ECO:0000313" key="16">
    <source>
        <dbReference type="Proteomes" id="UP000257045"/>
    </source>
</evidence>
<sequence>MKKLFFLAFVCLGFAFAEDMTMIKSYSILGAVIGLGIAAFGGALGMGYTASATISGIARNPGVGGKLTGTMFIALALIEAQVIYTLVLAVVAIYANPFIAG</sequence>
<dbReference type="PROSITE" id="PS00605">
    <property type="entry name" value="ATPASE_C"/>
    <property type="match status" value="1"/>
</dbReference>
<keyword evidence="16" id="KW-1185">Reference proteome</keyword>
<evidence type="ECO:0000256" key="12">
    <source>
        <dbReference type="HAMAP-Rule" id="MF_01396"/>
    </source>
</evidence>
<feature type="signal peptide" evidence="13">
    <location>
        <begin position="1"/>
        <end position="17"/>
    </location>
</feature>
<evidence type="ECO:0000256" key="4">
    <source>
        <dbReference type="ARBA" id="ARBA00022475"/>
    </source>
</evidence>
<dbReference type="GO" id="GO:0005886">
    <property type="term" value="C:plasma membrane"/>
    <property type="evidence" value="ECO:0007669"/>
    <property type="project" value="UniProtKB-SubCell"/>
</dbReference>
<dbReference type="PRINTS" id="PR00124">
    <property type="entry name" value="ATPASEC"/>
</dbReference>
<dbReference type="InterPro" id="IPR000454">
    <property type="entry name" value="ATP_synth_F0_csu"/>
</dbReference>
<evidence type="ECO:0000256" key="7">
    <source>
        <dbReference type="ARBA" id="ARBA00022781"/>
    </source>
</evidence>
<dbReference type="Gene3D" id="1.20.20.10">
    <property type="entry name" value="F1F0 ATP synthase subunit C"/>
    <property type="match status" value="1"/>
</dbReference>
<dbReference type="InterPro" id="IPR038662">
    <property type="entry name" value="ATP_synth_F0_csu_sf"/>
</dbReference>
<feature type="chain" id="PRO_5017537102" description="ATP synthase subunit c" evidence="13">
    <location>
        <begin position="18"/>
        <end position="101"/>
    </location>
</feature>
<dbReference type="GO" id="GO:0008289">
    <property type="term" value="F:lipid binding"/>
    <property type="evidence" value="ECO:0007669"/>
    <property type="project" value="UniProtKB-KW"/>
</dbReference>
<evidence type="ECO:0000259" key="14">
    <source>
        <dbReference type="Pfam" id="PF00137"/>
    </source>
</evidence>
<evidence type="ECO:0000256" key="1">
    <source>
        <dbReference type="ARBA" id="ARBA00004141"/>
    </source>
</evidence>
<feature type="transmembrane region" description="Helical" evidence="12">
    <location>
        <begin position="27"/>
        <end position="50"/>
    </location>
</feature>
<gene>
    <name evidence="12" type="primary">atpE</name>
    <name evidence="15" type="ORF">CQA58_07170</name>
</gene>
<dbReference type="GO" id="GO:0046933">
    <property type="term" value="F:proton-transporting ATP synthase activity, rotational mechanism"/>
    <property type="evidence" value="ECO:0007669"/>
    <property type="project" value="UniProtKB-UniRule"/>
</dbReference>
<feature type="domain" description="V-ATPase proteolipid subunit C-like" evidence="14">
    <location>
        <begin position="29"/>
        <end position="91"/>
    </location>
</feature>
<evidence type="ECO:0000256" key="9">
    <source>
        <dbReference type="ARBA" id="ARBA00023065"/>
    </source>
</evidence>
<dbReference type="NCBIfam" id="NF006295">
    <property type="entry name" value="PRK08482.1"/>
    <property type="match status" value="1"/>
</dbReference>
<keyword evidence="11 12" id="KW-0472">Membrane</keyword>
<comment type="subcellular location">
    <subcellularLocation>
        <location evidence="12">Cell membrane</location>
        <topology evidence="12">Multi-pass membrane protein</topology>
    </subcellularLocation>
    <subcellularLocation>
        <location evidence="1">Membrane</location>
        <topology evidence="1">Multi-pass membrane protein</topology>
    </subcellularLocation>
</comment>
<feature type="transmembrane region" description="Helical" evidence="12">
    <location>
        <begin position="71"/>
        <end position="95"/>
    </location>
</feature>
<evidence type="ECO:0000256" key="11">
    <source>
        <dbReference type="ARBA" id="ARBA00023136"/>
    </source>
</evidence>
<name>A0A3D8IWR1_9HELI</name>
<dbReference type="EMBL" id="NXLV01000016">
    <property type="protein sequence ID" value="RDU69345.1"/>
    <property type="molecule type" value="Genomic_DNA"/>
</dbReference>
<keyword evidence="9 12" id="KW-0406">Ion transport</keyword>
<dbReference type="SUPFAM" id="SSF81333">
    <property type="entry name" value="F1F0 ATP synthase subunit C"/>
    <property type="match status" value="1"/>
</dbReference>
<dbReference type="HAMAP" id="MF_01396">
    <property type="entry name" value="ATP_synth_c_bact"/>
    <property type="match status" value="1"/>
</dbReference>
<dbReference type="Proteomes" id="UP000257045">
    <property type="component" value="Unassembled WGS sequence"/>
</dbReference>
<dbReference type="InterPro" id="IPR035921">
    <property type="entry name" value="F/V-ATP_Csub_sf"/>
</dbReference>
<keyword evidence="7 12" id="KW-0375">Hydrogen ion transport</keyword>
<keyword evidence="8 12" id="KW-1133">Transmembrane helix</keyword>
<evidence type="ECO:0000256" key="13">
    <source>
        <dbReference type="SAM" id="SignalP"/>
    </source>
</evidence>
<evidence type="ECO:0000313" key="15">
    <source>
        <dbReference type="EMBL" id="RDU69345.1"/>
    </source>
</evidence>
<evidence type="ECO:0000256" key="3">
    <source>
        <dbReference type="ARBA" id="ARBA00022448"/>
    </source>
</evidence>